<comment type="caution">
    <text evidence="3">The sequence shown here is derived from an EMBL/GenBank/DDBJ whole genome shotgun (WGS) entry which is preliminary data.</text>
</comment>
<proteinExistence type="predicted"/>
<reference evidence="3 4" key="1">
    <citation type="journal article" date="2015" name="Sci. Rep.">
        <title>Genome of the facultative scuticociliatosis pathogen Pseudocohnilembus persalinus provides insight into its virulence through horizontal gene transfer.</title>
        <authorList>
            <person name="Xiong J."/>
            <person name="Wang G."/>
            <person name="Cheng J."/>
            <person name="Tian M."/>
            <person name="Pan X."/>
            <person name="Warren A."/>
            <person name="Jiang C."/>
            <person name="Yuan D."/>
            <person name="Miao W."/>
        </authorList>
    </citation>
    <scope>NUCLEOTIDE SEQUENCE [LARGE SCALE GENOMIC DNA]</scope>
    <source>
        <strain evidence="3">36N120E</strain>
    </source>
</reference>
<evidence type="ECO:0000313" key="3">
    <source>
        <dbReference type="EMBL" id="KRX07567.1"/>
    </source>
</evidence>
<evidence type="ECO:0000313" key="4">
    <source>
        <dbReference type="Proteomes" id="UP000054937"/>
    </source>
</evidence>
<dbReference type="PANTHER" id="PTHR39867">
    <property type="entry name" value="HELICASE ATP-BINDING DOMAIN-CONTAINING PROTEIN"/>
    <property type="match status" value="1"/>
</dbReference>
<feature type="coiled-coil region" evidence="1">
    <location>
        <begin position="41"/>
        <end position="75"/>
    </location>
</feature>
<evidence type="ECO:0000256" key="1">
    <source>
        <dbReference type="SAM" id="Coils"/>
    </source>
</evidence>
<dbReference type="InParanoid" id="A0A0V0QZ16"/>
<feature type="coiled-coil region" evidence="1">
    <location>
        <begin position="108"/>
        <end position="176"/>
    </location>
</feature>
<gene>
    <name evidence="3" type="ORF">PPERSA_11116</name>
</gene>
<dbReference type="PANTHER" id="PTHR39867:SF1">
    <property type="entry name" value="HELICASE ATP-BINDING DOMAIN-CONTAINING PROTEIN"/>
    <property type="match status" value="1"/>
</dbReference>
<dbReference type="Proteomes" id="UP000054937">
    <property type="component" value="Unassembled WGS sequence"/>
</dbReference>
<accession>A0A0V0QZ16</accession>
<evidence type="ECO:0000256" key="2">
    <source>
        <dbReference type="SAM" id="MobiDB-lite"/>
    </source>
</evidence>
<keyword evidence="1" id="KW-0175">Coiled coil</keyword>
<dbReference type="AlphaFoldDB" id="A0A0V0QZ16"/>
<protein>
    <submittedName>
        <fullName evidence="3">Uncharacterized protein</fullName>
    </submittedName>
</protein>
<feature type="compositionally biased region" description="Polar residues" evidence="2">
    <location>
        <begin position="676"/>
        <end position="701"/>
    </location>
</feature>
<feature type="compositionally biased region" description="Low complexity" evidence="2">
    <location>
        <begin position="970"/>
        <end position="985"/>
    </location>
</feature>
<name>A0A0V0QZ16_PSEPJ</name>
<keyword evidence="4" id="KW-1185">Reference proteome</keyword>
<feature type="region of interest" description="Disordered" evidence="2">
    <location>
        <begin position="964"/>
        <end position="991"/>
    </location>
</feature>
<dbReference type="OrthoDB" id="292583at2759"/>
<feature type="region of interest" description="Disordered" evidence="2">
    <location>
        <begin position="676"/>
        <end position="705"/>
    </location>
</feature>
<organism evidence="3 4">
    <name type="scientific">Pseudocohnilembus persalinus</name>
    <name type="common">Ciliate</name>
    <dbReference type="NCBI Taxonomy" id="266149"/>
    <lineage>
        <taxon>Eukaryota</taxon>
        <taxon>Sar</taxon>
        <taxon>Alveolata</taxon>
        <taxon>Ciliophora</taxon>
        <taxon>Intramacronucleata</taxon>
        <taxon>Oligohymenophorea</taxon>
        <taxon>Scuticociliatia</taxon>
        <taxon>Philasterida</taxon>
        <taxon>Pseudocohnilembidae</taxon>
        <taxon>Pseudocohnilembus</taxon>
    </lineage>
</organism>
<sequence length="991" mass="117260">MVEEDLYEKLKFIPEIFTIAEKVQECLKYCSNTMLIFFHELIQKNKIIQNTQQQLEKTEEKLNIQINNNDEISQMLQEKNKLLKEILVDYDPKDRKAQKKTNFMGLENQKLQIEIEQLSKKLKNLESGHDMMSIQQELEKVRNIMKKQSDNHKSEIEQLQKEMSKQKAAHTTLQTNYQKNFTELKAISEAYDRQNQQFEEIYSKNAYNEKYHNQWRERAQMQQEDYYGQIQKNQVDIGIINRLSHKCSELQHKLDKFHVQRSKEIELPMIEETKQGQDLIFFTDIEKTFSKNQTYKRQTLKQGLAQLKDLKLKEPIKAKILSKWGETLDQPISQKDNVDLNLLQIYLPNFYVFIESNIKPHENEINHLMERKISLQFLPQLRAILDAKYNEFLFANENQFQNISRFPDFVYSWFQNYVIDDQNKKPRIITEQEKQHTDEARTVFLLDLLNPKLQSLWEFVTFKEFLAEQLPQDELFFYLHCRHMLFNGNVINHSKSPFEVILYVDLKEAEILIDSVMKRYDNMSKVYLKSEMKERVKEIQISTADPKKQKIIQAVDSGFILRSMLHYYKSEKQQQYKALQEAFQAVQTIDKTGKFNVNFINFRKVLEVTFHNATSLEIANMYREAYAIGQGRVQIENFYTVANQSGFFLKFMKLPGKLVHYPITEQITKNSLNNINSEKQIDNGSNKTLENNENEQDQSQKSQKDLGKNINLELTNDDVNQEYNMFITVLQRYQNLVQPLFQVGKSLGVEHITQEIIIIENLIKNRFSDLDLLDSVFKGKPLIFLTHRIMNVKLIYQILCAYHGGVTPKLLDITRYLLAFTLLYISNPNFVYDSTSKIDKNSTFLIIIIIYQNEFYEIIMYLTNTIKNLLYYQAALNNEEREYFTQELDQVIANDFQVIETTLRTVQDWQYKKNHDLQIKNKNATILQKFVRKKIQKFYSVIASVLSANLKNFLFQQRQKNKKAGGASTIQTQNSINNSPISNQNAQKNRK</sequence>
<dbReference type="EMBL" id="LDAU01000082">
    <property type="protein sequence ID" value="KRX07567.1"/>
    <property type="molecule type" value="Genomic_DNA"/>
</dbReference>